<evidence type="ECO:0000256" key="2">
    <source>
        <dbReference type="ARBA" id="ARBA00022723"/>
    </source>
</evidence>
<evidence type="ECO:0000256" key="1">
    <source>
        <dbReference type="ARBA" id="ARBA00001968"/>
    </source>
</evidence>
<dbReference type="InterPro" id="IPR027806">
    <property type="entry name" value="HARBI1_dom"/>
</dbReference>
<dbReference type="SUPFAM" id="SSF57716">
    <property type="entry name" value="Glucocorticoid receptor-like (DNA-binding domain)"/>
    <property type="match status" value="1"/>
</dbReference>
<gene>
    <name evidence="8" type="ORF">FWK35_00025979</name>
</gene>
<comment type="cofactor">
    <cofactor evidence="1">
        <name>a divalent metal cation</name>
        <dbReference type="ChEBI" id="CHEBI:60240"/>
    </cofactor>
</comment>
<evidence type="ECO:0000259" key="7">
    <source>
        <dbReference type="PROSITE" id="PS50950"/>
    </source>
</evidence>
<evidence type="ECO:0000256" key="6">
    <source>
        <dbReference type="PROSITE-ProRule" id="PRU00309"/>
    </source>
</evidence>
<dbReference type="PANTHER" id="PTHR23080">
    <property type="entry name" value="THAP DOMAIN PROTEIN"/>
    <property type="match status" value="1"/>
</dbReference>
<dbReference type="InterPro" id="IPR006612">
    <property type="entry name" value="THAP_Znf"/>
</dbReference>
<dbReference type="Pfam" id="PF05485">
    <property type="entry name" value="THAP"/>
    <property type="match status" value="1"/>
</dbReference>
<protein>
    <submittedName>
        <fullName evidence="8">THAP-type domain-containing protein</fullName>
    </submittedName>
</protein>
<accession>A0A6G0VWX7</accession>
<dbReference type="PANTHER" id="PTHR23080:SF141">
    <property type="entry name" value="TRANSPOSASE HELIX-TURN-HELIX DOMAIN-CONTAINING PROTEIN"/>
    <property type="match status" value="1"/>
</dbReference>
<evidence type="ECO:0000256" key="5">
    <source>
        <dbReference type="ARBA" id="ARBA00023125"/>
    </source>
</evidence>
<evidence type="ECO:0000313" key="8">
    <source>
        <dbReference type="EMBL" id="KAF0712428.1"/>
    </source>
</evidence>
<dbReference type="OrthoDB" id="6621166at2759"/>
<comment type="caution">
    <text evidence="8">The sequence shown here is derived from an EMBL/GenBank/DDBJ whole genome shotgun (WGS) entry which is preliminary data.</text>
</comment>
<keyword evidence="9" id="KW-1185">Reference proteome</keyword>
<keyword evidence="5 6" id="KW-0238">DNA-binding</keyword>
<dbReference type="SMART" id="SM00980">
    <property type="entry name" value="THAP"/>
    <property type="match status" value="1"/>
</dbReference>
<feature type="domain" description="THAP-type" evidence="7">
    <location>
        <begin position="5"/>
        <end position="106"/>
    </location>
</feature>
<proteinExistence type="predicted"/>
<dbReference type="Pfam" id="PF13359">
    <property type="entry name" value="DDE_Tnp_4"/>
    <property type="match status" value="1"/>
</dbReference>
<dbReference type="AlphaFoldDB" id="A0A6G0VWX7"/>
<dbReference type="EMBL" id="VUJU01010926">
    <property type="protein sequence ID" value="KAF0712428.1"/>
    <property type="molecule type" value="Genomic_DNA"/>
</dbReference>
<reference evidence="8 9" key="1">
    <citation type="submission" date="2019-08" db="EMBL/GenBank/DDBJ databases">
        <title>Whole genome of Aphis craccivora.</title>
        <authorList>
            <person name="Voronova N.V."/>
            <person name="Shulinski R.S."/>
            <person name="Bandarenka Y.V."/>
            <person name="Zhorov D.G."/>
            <person name="Warner D."/>
        </authorList>
    </citation>
    <scope>NUCLEOTIDE SEQUENCE [LARGE SCALE GENOMIC DNA]</scope>
    <source>
        <strain evidence="8">180601</strain>
        <tissue evidence="8">Whole Body</tissue>
    </source>
</reference>
<evidence type="ECO:0000256" key="4">
    <source>
        <dbReference type="ARBA" id="ARBA00022833"/>
    </source>
</evidence>
<dbReference type="GO" id="GO:0003677">
    <property type="term" value="F:DNA binding"/>
    <property type="evidence" value="ECO:0007669"/>
    <property type="project" value="UniProtKB-UniRule"/>
</dbReference>
<evidence type="ECO:0000256" key="3">
    <source>
        <dbReference type="ARBA" id="ARBA00022771"/>
    </source>
</evidence>
<dbReference type="PROSITE" id="PS50950">
    <property type="entry name" value="ZF_THAP"/>
    <property type="match status" value="1"/>
</dbReference>
<dbReference type="Proteomes" id="UP000478052">
    <property type="component" value="Unassembled WGS sequence"/>
</dbReference>
<keyword evidence="3 6" id="KW-0863">Zinc-finger</keyword>
<organism evidence="8 9">
    <name type="scientific">Aphis craccivora</name>
    <name type="common">Cowpea aphid</name>
    <dbReference type="NCBI Taxonomy" id="307492"/>
    <lineage>
        <taxon>Eukaryota</taxon>
        <taxon>Metazoa</taxon>
        <taxon>Ecdysozoa</taxon>
        <taxon>Arthropoda</taxon>
        <taxon>Hexapoda</taxon>
        <taxon>Insecta</taxon>
        <taxon>Pterygota</taxon>
        <taxon>Neoptera</taxon>
        <taxon>Paraneoptera</taxon>
        <taxon>Hemiptera</taxon>
        <taxon>Sternorrhyncha</taxon>
        <taxon>Aphidomorpha</taxon>
        <taxon>Aphidoidea</taxon>
        <taxon>Aphididae</taxon>
        <taxon>Aphidini</taxon>
        <taxon>Aphis</taxon>
        <taxon>Aphis</taxon>
    </lineage>
</organism>
<feature type="non-terminal residue" evidence="8">
    <location>
        <position position="398"/>
    </location>
</feature>
<keyword evidence="2" id="KW-0479">Metal-binding</keyword>
<name>A0A6G0VWX7_APHCR</name>
<keyword evidence="4" id="KW-0862">Zinc</keyword>
<dbReference type="GO" id="GO:0008270">
    <property type="term" value="F:zinc ion binding"/>
    <property type="evidence" value="ECO:0007669"/>
    <property type="project" value="UniProtKB-KW"/>
</dbReference>
<sequence>MSDKKKSHVNCSVFGCKSLYSTSSTISFHHFPKENEPKVLWLNKFGEKDLVNRRRMWAINLRMGKETIKKKNLRVCSNHFNKNDFFCQSAMNKKTRLKMTAIPTQKLPLSSIHHISPKKRSSPKKRKIIDIISEQKAQECNTSLNFDSLVRQDHDESEFENYNSDNGDSSVMNVVSQLYKEVNGNREFVDSATQVTSANIEIPFVSLIDSPKKLSTMTGIPSFQLLDKIIEIYRSEFPDKRIHHLNYKERILMVFLKLKQDLSFVVLSILFKNITAESCRLIYITLIPPLAQILGCSIYWPSKEEIIGSMPYCFKKFPNTRVILDCTEIPIQKPKCLACRIKLYSNYKSTFTLKFLIGVSPGGLITYISQPYGGRASDKSLFEQSGLIQKMNSSDAIM</sequence>
<evidence type="ECO:0000313" key="9">
    <source>
        <dbReference type="Proteomes" id="UP000478052"/>
    </source>
</evidence>